<organism evidence="2 3">
    <name type="scientific">Pelobates cultripes</name>
    <name type="common">Western spadefoot toad</name>
    <dbReference type="NCBI Taxonomy" id="61616"/>
    <lineage>
        <taxon>Eukaryota</taxon>
        <taxon>Metazoa</taxon>
        <taxon>Chordata</taxon>
        <taxon>Craniata</taxon>
        <taxon>Vertebrata</taxon>
        <taxon>Euteleostomi</taxon>
        <taxon>Amphibia</taxon>
        <taxon>Batrachia</taxon>
        <taxon>Anura</taxon>
        <taxon>Pelobatoidea</taxon>
        <taxon>Pelobatidae</taxon>
        <taxon>Pelobates</taxon>
    </lineage>
</organism>
<evidence type="ECO:0000256" key="1">
    <source>
        <dbReference type="SAM" id="MobiDB-lite"/>
    </source>
</evidence>
<evidence type="ECO:0000313" key="2">
    <source>
        <dbReference type="EMBL" id="CAH2255260.1"/>
    </source>
</evidence>
<keyword evidence="3" id="KW-1185">Reference proteome</keyword>
<feature type="compositionally biased region" description="Polar residues" evidence="1">
    <location>
        <begin position="1"/>
        <end position="13"/>
    </location>
</feature>
<feature type="compositionally biased region" description="Basic and acidic residues" evidence="1">
    <location>
        <begin position="17"/>
        <end position="30"/>
    </location>
</feature>
<accession>A0AAD1RK18</accession>
<evidence type="ECO:0000313" key="3">
    <source>
        <dbReference type="Proteomes" id="UP001295444"/>
    </source>
</evidence>
<dbReference type="Proteomes" id="UP001295444">
    <property type="component" value="Chromosome 02"/>
</dbReference>
<feature type="region of interest" description="Disordered" evidence="1">
    <location>
        <begin position="1"/>
        <end position="116"/>
    </location>
</feature>
<sequence length="147" mass="16257">MEDQSPFISSSYPESHPSAEPREEDRKPWEDQEVLDLTGGAGGFRPDLFRRGEPEEEDDKPSYSDSLEPSPEEEEPSSISEQPIAPPVLPSAPLEEEEERPPVPRRTPTGSVDENLFPLPAASAPLMHSSAGKFFLLSCTFISLLLH</sequence>
<gene>
    <name evidence="2" type="ORF">PECUL_23A033661</name>
</gene>
<reference evidence="2" key="1">
    <citation type="submission" date="2022-03" db="EMBL/GenBank/DDBJ databases">
        <authorList>
            <person name="Alioto T."/>
            <person name="Alioto T."/>
            <person name="Gomez Garrido J."/>
        </authorList>
    </citation>
    <scope>NUCLEOTIDE SEQUENCE</scope>
</reference>
<dbReference type="AlphaFoldDB" id="A0AAD1RK18"/>
<dbReference type="EMBL" id="OW240913">
    <property type="protein sequence ID" value="CAH2255260.1"/>
    <property type="molecule type" value="Genomic_DNA"/>
</dbReference>
<name>A0AAD1RK18_PELCU</name>
<protein>
    <submittedName>
        <fullName evidence="2">Reticulon-4 isoform X1</fullName>
    </submittedName>
</protein>
<proteinExistence type="predicted"/>